<dbReference type="InterPro" id="IPR008040">
    <property type="entry name" value="Hydant_A_N"/>
</dbReference>
<evidence type="ECO:0000259" key="3">
    <source>
        <dbReference type="Pfam" id="PF05378"/>
    </source>
</evidence>
<dbReference type="AlphaFoldDB" id="A0A140L857"/>
<dbReference type="InterPro" id="IPR045079">
    <property type="entry name" value="Oxoprolinase-like"/>
</dbReference>
<protein>
    <submittedName>
        <fullName evidence="4">Acetophenone carboxylase gamma subunit</fullName>
        <ecNumber evidence="4">6.4.1.8</ecNumber>
    </submittedName>
</protein>
<evidence type="ECO:0000313" key="4">
    <source>
        <dbReference type="EMBL" id="KXG76732.1"/>
    </source>
</evidence>
<comment type="caution">
    <text evidence="4">The sequence shown here is derived from an EMBL/GenBank/DDBJ whole genome shotgun (WGS) entry which is preliminary data.</text>
</comment>
<evidence type="ECO:0000313" key="5">
    <source>
        <dbReference type="Proteomes" id="UP000070427"/>
    </source>
</evidence>
<feature type="compositionally biased region" description="Basic and acidic residues" evidence="1">
    <location>
        <begin position="234"/>
        <end position="243"/>
    </location>
</feature>
<dbReference type="GO" id="GO:0016874">
    <property type="term" value="F:ligase activity"/>
    <property type="evidence" value="ECO:0007669"/>
    <property type="project" value="UniProtKB-KW"/>
</dbReference>
<proteinExistence type="predicted"/>
<dbReference type="PATRIC" id="fig|520764.3.peg.1478"/>
<gene>
    <name evidence="4" type="primary">apc3_2</name>
    <name evidence="4" type="ORF">AN618_14170</name>
</gene>
<dbReference type="GO" id="GO:0016787">
    <property type="term" value="F:hydrolase activity"/>
    <property type="evidence" value="ECO:0007669"/>
    <property type="project" value="InterPro"/>
</dbReference>
<keyword evidence="5" id="KW-1185">Reference proteome</keyword>
<dbReference type="InterPro" id="IPR002821">
    <property type="entry name" value="Hydantoinase_A"/>
</dbReference>
<dbReference type="STRING" id="520764.AN618_14170"/>
<dbReference type="EMBL" id="LOED01000016">
    <property type="protein sequence ID" value="KXG76732.1"/>
    <property type="molecule type" value="Genomic_DNA"/>
</dbReference>
<dbReference type="PANTHER" id="PTHR11365:SF10">
    <property type="entry name" value="HYDANTOINASE_OXOPROLINASE"/>
    <property type="match status" value="1"/>
</dbReference>
<dbReference type="Pfam" id="PF01968">
    <property type="entry name" value="Hydantoinase_A"/>
    <property type="match status" value="1"/>
</dbReference>
<name>A0A140L857_9FIRM</name>
<dbReference type="PANTHER" id="PTHR11365">
    <property type="entry name" value="5-OXOPROLINASE RELATED"/>
    <property type="match status" value="1"/>
</dbReference>
<feature type="region of interest" description="Disordered" evidence="1">
    <location>
        <begin position="212"/>
        <end position="251"/>
    </location>
</feature>
<keyword evidence="4" id="KW-0436">Ligase</keyword>
<dbReference type="EC" id="6.4.1.8" evidence="4"/>
<organism evidence="4 5">
    <name type="scientific">Fervidicola ferrireducens</name>
    <dbReference type="NCBI Taxonomy" id="520764"/>
    <lineage>
        <taxon>Bacteria</taxon>
        <taxon>Bacillati</taxon>
        <taxon>Bacillota</taxon>
        <taxon>Clostridia</taxon>
        <taxon>Thermosediminibacterales</taxon>
        <taxon>Thermosediminibacteraceae</taxon>
        <taxon>Fervidicola</taxon>
    </lineage>
</organism>
<accession>A0A140L857</accession>
<dbReference type="InParanoid" id="A0A140L857"/>
<evidence type="ECO:0000259" key="2">
    <source>
        <dbReference type="Pfam" id="PF01968"/>
    </source>
</evidence>
<feature type="domain" description="Hydantoinase A/oxoprolinase" evidence="2">
    <location>
        <begin position="78"/>
        <end position="138"/>
    </location>
</feature>
<dbReference type="Proteomes" id="UP000070427">
    <property type="component" value="Unassembled WGS sequence"/>
</dbReference>
<sequence length="251" mass="27256">MRGGKEYDGRDIVPLDEEAIRQACGKIAGKVDSIAITGVFSPMIPDQEERAAEIIREELGDIPITLSNHIASISLLERENSTILNASVITVMRKAVDALKKAVRERGIDAPLFIVQNDGTVMSADYAVNYPIFTVASGGQFSLYKAKQSITLLGTHCADPNEHYTVGADGYLHHRLASPAPLLNRGDPYSPGFRPLAARLLPSVFRPSSFSPKAHTGRGSYPACPPPLNPHHRVLPDSREVRQGRAAGLKR</sequence>
<reference evidence="4 5" key="1">
    <citation type="submission" date="2015-12" db="EMBL/GenBank/DDBJ databases">
        <title>Draft genome sequnece of Fervidicola ferrireducens strain Y170.</title>
        <authorList>
            <person name="Patel B.K."/>
        </authorList>
    </citation>
    <scope>NUCLEOTIDE SEQUENCE [LARGE SCALE GENOMIC DNA]</scope>
    <source>
        <strain evidence="4 5">Y170</strain>
    </source>
</reference>
<evidence type="ECO:0000256" key="1">
    <source>
        <dbReference type="SAM" id="MobiDB-lite"/>
    </source>
</evidence>
<feature type="domain" description="Hydantoinase/oxoprolinase N-terminal" evidence="3">
    <location>
        <begin position="3"/>
        <end position="58"/>
    </location>
</feature>
<dbReference type="Pfam" id="PF05378">
    <property type="entry name" value="Hydant_A_N"/>
    <property type="match status" value="1"/>
</dbReference>